<keyword evidence="3" id="KW-1185">Reference proteome</keyword>
<evidence type="ECO:0000256" key="1">
    <source>
        <dbReference type="SAM" id="MobiDB-lite"/>
    </source>
</evidence>
<dbReference type="InParanoid" id="A0A077ZQH1"/>
<dbReference type="GO" id="GO:0016301">
    <property type="term" value="F:kinase activity"/>
    <property type="evidence" value="ECO:0007669"/>
    <property type="project" value="UniProtKB-KW"/>
</dbReference>
<evidence type="ECO:0000313" key="3">
    <source>
        <dbReference type="Proteomes" id="UP000039865"/>
    </source>
</evidence>
<sequence length="562" mass="66343">MKIIATVRASEFLSRTYNIDCGKGNQFVHWIATTACMLFGQEHYPPGIYIPSLMTKEDTSIFLNPSKQSYLQDGDQVFVHLKDRSKPFTEDEKEWYEKAFTKKRNMMSYGIRFGPFSEANKQDNYEFFAKLSYRMFPEMEDEFKPSDFPEEYEVKLEIEEDDNDQWIYKYDVDLPYGEIKCQFLYRPKPKIQNPPQQQTLAEKEEEEKKTPLPEKSMTFFRQFIDPEPISAESQRMLDQQEEEENKKIEHETRMRQKALEEKKAREKYEQQQQIANSLHPQIFRKRENDMMTLQGFLHFLKVMGLAQNRQDFMRLCECLHEVIQLPIQDTLNVKNGLNYAQFLEAIIRIAYYKLDESEYANSESGYKNILDQIFSDGNIELKRRMMEDRMLSELYSQDNCKVFYEHFSLLAAIFTSKGMLHLETFLELQKEEFIHILIECGILVEGKDHDDKGGELKRKFDGQSIMMSISNVGSFDHNSLTYVDFLDGLVRVASIYPFPEAEKQNYHAMDQKLEFLIGKLNEKYANLIPGFIDQLQKKEAEMNYAPYNVVDDDADDEDDQDN</sequence>
<dbReference type="EMBL" id="CCKQ01000560">
    <property type="protein sequence ID" value="CDW71640.1"/>
    <property type="molecule type" value="Genomic_DNA"/>
</dbReference>
<dbReference type="AlphaFoldDB" id="A0A077ZQH1"/>
<accession>A0A077ZQH1</accession>
<feature type="compositionally biased region" description="Basic and acidic residues" evidence="1">
    <location>
        <begin position="244"/>
        <end position="258"/>
    </location>
</feature>
<feature type="region of interest" description="Disordered" evidence="1">
    <location>
        <begin position="187"/>
        <end position="212"/>
    </location>
</feature>
<gene>
    <name evidence="2" type="primary">Contig15609.g16632</name>
    <name evidence="2" type="ORF">STYLEM_587</name>
</gene>
<dbReference type="Proteomes" id="UP000039865">
    <property type="component" value="Unassembled WGS sequence"/>
</dbReference>
<evidence type="ECO:0000313" key="2">
    <source>
        <dbReference type="EMBL" id="CDW71640.1"/>
    </source>
</evidence>
<protein>
    <submittedName>
        <fullName evidence="2">Protein kinase domain protein</fullName>
    </submittedName>
</protein>
<dbReference type="OrthoDB" id="10248873at2759"/>
<name>A0A077ZQH1_STYLE</name>
<feature type="region of interest" description="Disordered" evidence="1">
    <location>
        <begin position="233"/>
        <end position="258"/>
    </location>
</feature>
<keyword evidence="2" id="KW-0808">Transferase</keyword>
<keyword evidence="2" id="KW-0418">Kinase</keyword>
<reference evidence="2 3" key="1">
    <citation type="submission" date="2014-06" db="EMBL/GenBank/DDBJ databases">
        <authorList>
            <person name="Swart Estienne"/>
        </authorList>
    </citation>
    <scope>NUCLEOTIDE SEQUENCE [LARGE SCALE GENOMIC DNA]</scope>
    <source>
        <strain evidence="2 3">130c</strain>
    </source>
</reference>
<proteinExistence type="predicted"/>
<organism evidence="2 3">
    <name type="scientific">Stylonychia lemnae</name>
    <name type="common">Ciliate</name>
    <dbReference type="NCBI Taxonomy" id="5949"/>
    <lineage>
        <taxon>Eukaryota</taxon>
        <taxon>Sar</taxon>
        <taxon>Alveolata</taxon>
        <taxon>Ciliophora</taxon>
        <taxon>Intramacronucleata</taxon>
        <taxon>Spirotrichea</taxon>
        <taxon>Stichotrichia</taxon>
        <taxon>Sporadotrichida</taxon>
        <taxon>Oxytrichidae</taxon>
        <taxon>Stylonychinae</taxon>
        <taxon>Stylonychia</taxon>
    </lineage>
</organism>